<dbReference type="AlphaFoldDB" id="A0A8J2K6W1"/>
<dbReference type="GO" id="GO:0005783">
    <property type="term" value="C:endoplasmic reticulum"/>
    <property type="evidence" value="ECO:0007669"/>
    <property type="project" value="TreeGrafter"/>
</dbReference>
<dbReference type="EMBL" id="CAJVCH010265611">
    <property type="protein sequence ID" value="CAG7734258.1"/>
    <property type="molecule type" value="Genomic_DNA"/>
</dbReference>
<dbReference type="Proteomes" id="UP000708208">
    <property type="component" value="Unassembled WGS sequence"/>
</dbReference>
<keyword evidence="4" id="KW-1185">Reference proteome</keyword>
<dbReference type="InterPro" id="IPR013766">
    <property type="entry name" value="Thioredoxin_domain"/>
</dbReference>
<protein>
    <recommendedName>
        <fullName evidence="2">Thioredoxin domain-containing protein</fullName>
    </recommendedName>
</protein>
<dbReference type="InterPro" id="IPR051063">
    <property type="entry name" value="PDI"/>
</dbReference>
<evidence type="ECO:0000259" key="2">
    <source>
        <dbReference type="Pfam" id="PF00085"/>
    </source>
</evidence>
<accession>A0A8J2K6W1</accession>
<comment type="similarity">
    <text evidence="1">Belongs to the protein disulfide isomerase family.</text>
</comment>
<feature type="non-terminal residue" evidence="3">
    <location>
        <position position="1"/>
    </location>
</feature>
<dbReference type="GO" id="GO:0003756">
    <property type="term" value="F:protein disulfide isomerase activity"/>
    <property type="evidence" value="ECO:0007669"/>
    <property type="project" value="TreeGrafter"/>
</dbReference>
<dbReference type="PANTHER" id="PTHR45672">
    <property type="entry name" value="PROTEIN DISULFIDE-ISOMERASE C17H9.14C-RELATED"/>
    <property type="match status" value="1"/>
</dbReference>
<dbReference type="PANTHER" id="PTHR45672:SF2">
    <property type="entry name" value="PROTEIN DISULFIDE-ISOMERASE A5"/>
    <property type="match status" value="1"/>
</dbReference>
<dbReference type="InterPro" id="IPR017937">
    <property type="entry name" value="Thioredoxin_CS"/>
</dbReference>
<dbReference type="PROSITE" id="PS00194">
    <property type="entry name" value="THIOREDOXIN_1"/>
    <property type="match status" value="1"/>
</dbReference>
<sequence length="89" mass="10106">MKQQYEGENNKDAIAAFLKNPDAPPVEKPKEADWSDEPSEVVHLNVDTFDTTIEKHSSVLIMFYAPWCGHCKKMKPAYVAAAQRLKDLK</sequence>
<evidence type="ECO:0000313" key="3">
    <source>
        <dbReference type="EMBL" id="CAG7734258.1"/>
    </source>
</evidence>
<comment type="caution">
    <text evidence="3">The sequence shown here is derived from an EMBL/GenBank/DDBJ whole genome shotgun (WGS) entry which is preliminary data.</text>
</comment>
<dbReference type="Pfam" id="PF00085">
    <property type="entry name" value="Thioredoxin"/>
    <property type="match status" value="1"/>
</dbReference>
<organism evidence="3 4">
    <name type="scientific">Allacma fusca</name>
    <dbReference type="NCBI Taxonomy" id="39272"/>
    <lineage>
        <taxon>Eukaryota</taxon>
        <taxon>Metazoa</taxon>
        <taxon>Ecdysozoa</taxon>
        <taxon>Arthropoda</taxon>
        <taxon>Hexapoda</taxon>
        <taxon>Collembola</taxon>
        <taxon>Symphypleona</taxon>
        <taxon>Sminthuridae</taxon>
        <taxon>Allacma</taxon>
    </lineage>
</organism>
<gene>
    <name evidence="3" type="ORF">AFUS01_LOCUS22656</name>
</gene>
<proteinExistence type="inferred from homology"/>
<evidence type="ECO:0000313" key="4">
    <source>
        <dbReference type="Proteomes" id="UP000708208"/>
    </source>
</evidence>
<reference evidence="3" key="1">
    <citation type="submission" date="2021-06" db="EMBL/GenBank/DDBJ databases">
        <authorList>
            <person name="Hodson N. C."/>
            <person name="Mongue J. A."/>
            <person name="Jaron S. K."/>
        </authorList>
    </citation>
    <scope>NUCLEOTIDE SEQUENCE</scope>
</reference>
<name>A0A8J2K6W1_9HEXA</name>
<dbReference type="OrthoDB" id="427280at2759"/>
<dbReference type="GO" id="GO:0006457">
    <property type="term" value="P:protein folding"/>
    <property type="evidence" value="ECO:0007669"/>
    <property type="project" value="TreeGrafter"/>
</dbReference>
<feature type="domain" description="Thioredoxin" evidence="2">
    <location>
        <begin position="41"/>
        <end position="87"/>
    </location>
</feature>
<evidence type="ECO:0000256" key="1">
    <source>
        <dbReference type="ARBA" id="ARBA00006347"/>
    </source>
</evidence>